<dbReference type="InterPro" id="IPR055913">
    <property type="entry name" value="DUF7490"/>
</dbReference>
<dbReference type="Gene3D" id="2.60.40.10">
    <property type="entry name" value="Immunoglobulins"/>
    <property type="match status" value="1"/>
</dbReference>
<dbReference type="Pfam" id="PF24318">
    <property type="entry name" value="DUF7490"/>
    <property type="match status" value="2"/>
</dbReference>
<dbReference type="GO" id="GO:0030115">
    <property type="term" value="C:S-layer"/>
    <property type="evidence" value="ECO:0007669"/>
    <property type="project" value="UniProtKB-SubCell"/>
</dbReference>
<keyword evidence="1" id="KW-0732">Signal</keyword>
<evidence type="ECO:0000313" key="6">
    <source>
        <dbReference type="Proteomes" id="UP000263012"/>
    </source>
</evidence>
<dbReference type="InterPro" id="IPR013783">
    <property type="entry name" value="Ig-like_fold"/>
</dbReference>
<dbReference type="GeneID" id="37876547"/>
<reference evidence="6" key="1">
    <citation type="submission" date="2017-11" db="EMBL/GenBank/DDBJ databases">
        <title>Phenotypic and genomic properties of facultatively anaerobic sulfur-reducing natronoarchaea from hypersaline soda lakes.</title>
        <authorList>
            <person name="Sorokin D.Y."/>
            <person name="Kublanov I.V."/>
            <person name="Roman P."/>
            <person name="Sinninghe Damste J.S."/>
            <person name="Golyshin P.N."/>
            <person name="Rojo D."/>
            <person name="Ciordia S."/>
            <person name="Mena M.D.C."/>
            <person name="Ferrer M."/>
            <person name="Messina E."/>
            <person name="Smedile F."/>
            <person name="La Spada G."/>
            <person name="La Cono V."/>
            <person name="Yakimov M.M."/>
        </authorList>
    </citation>
    <scope>NUCLEOTIDE SEQUENCE [LARGE SCALE GENOMIC DNA]</scope>
    <source>
        <strain evidence="6">AArc-Sl</strain>
    </source>
</reference>
<dbReference type="OrthoDB" id="50312at2157"/>
<name>A0A343TFJ4_9EURY</name>
<organism evidence="5 6">
    <name type="scientific">Halalkaliarchaeum desulfuricum</name>
    <dbReference type="NCBI Taxonomy" id="2055893"/>
    <lineage>
        <taxon>Archaea</taxon>
        <taxon>Methanobacteriati</taxon>
        <taxon>Methanobacteriota</taxon>
        <taxon>Stenosarchaea group</taxon>
        <taxon>Halobacteria</taxon>
        <taxon>Halobacteriales</taxon>
        <taxon>Haloferacaceae</taxon>
        <taxon>Halalkaliarchaeum</taxon>
    </lineage>
</organism>
<feature type="transmembrane region" description="Helical" evidence="3">
    <location>
        <begin position="313"/>
        <end position="331"/>
    </location>
</feature>
<evidence type="ECO:0000256" key="2">
    <source>
        <dbReference type="SAM" id="MobiDB-lite"/>
    </source>
</evidence>
<gene>
    <name evidence="5" type="ORF">AArcSl_0211</name>
</gene>
<evidence type="ECO:0000259" key="4">
    <source>
        <dbReference type="Pfam" id="PF24318"/>
    </source>
</evidence>
<dbReference type="NCBIfam" id="NF038353">
    <property type="entry name" value="FxLYD_dom"/>
    <property type="match status" value="1"/>
</dbReference>
<dbReference type="RefSeq" id="WP_119813878.1">
    <property type="nucleotide sequence ID" value="NZ_CP025066.1"/>
</dbReference>
<dbReference type="InterPro" id="IPR026371">
    <property type="entry name" value="PGF_CTERM"/>
</dbReference>
<keyword evidence="6" id="KW-1185">Reference proteome</keyword>
<dbReference type="GO" id="GO:0005886">
    <property type="term" value="C:plasma membrane"/>
    <property type="evidence" value="ECO:0007669"/>
    <property type="project" value="UniProtKB-SubCell"/>
</dbReference>
<feature type="region of interest" description="Disordered" evidence="2">
    <location>
        <begin position="289"/>
        <end position="313"/>
    </location>
</feature>
<proteinExistence type="predicted"/>
<feature type="domain" description="DUF7490" evidence="4">
    <location>
        <begin position="43"/>
        <end position="147"/>
    </location>
</feature>
<dbReference type="EMBL" id="CP025066">
    <property type="protein sequence ID" value="AUX07866.1"/>
    <property type="molecule type" value="Genomic_DNA"/>
</dbReference>
<evidence type="ECO:0000256" key="1">
    <source>
        <dbReference type="ARBA" id="ARBA00022729"/>
    </source>
</evidence>
<dbReference type="KEGG" id="hdf:AArcSl_0211"/>
<evidence type="ECO:0000313" key="5">
    <source>
        <dbReference type="EMBL" id="AUX07866.1"/>
    </source>
</evidence>
<accession>A0A343TFJ4</accession>
<keyword evidence="3" id="KW-0472">Membrane</keyword>
<feature type="domain" description="DUF7490" evidence="4">
    <location>
        <begin position="166"/>
        <end position="268"/>
    </location>
</feature>
<evidence type="ECO:0000256" key="3">
    <source>
        <dbReference type="SAM" id="Phobius"/>
    </source>
</evidence>
<dbReference type="Proteomes" id="UP000263012">
    <property type="component" value="Chromosome"/>
</dbReference>
<keyword evidence="3" id="KW-1133">Transmembrane helix</keyword>
<protein>
    <recommendedName>
        <fullName evidence="4">DUF7490 domain-containing protein</fullName>
    </recommendedName>
</protein>
<dbReference type="NCBIfam" id="TIGR04126">
    <property type="entry name" value="PGF_CTERM"/>
    <property type="match status" value="1"/>
</dbReference>
<dbReference type="AlphaFoldDB" id="A0A343TFJ4"/>
<dbReference type="InterPro" id="IPR047676">
    <property type="entry name" value="FxLYD_dom"/>
</dbReference>
<keyword evidence="3" id="KW-0812">Transmembrane</keyword>
<sequence length="338" mass="35786">MNREALLAAAALGLLVVVAIAALAGPGVLADPGVEDPVEPGHVGIAEVAVSPAEVTGETVQLQLSTALAHRGNAADNVTVRHRAYDADSGLLAAEETVDVGEVDVDGEQSVDATLSVPREGGYRLETTVFRGTERLDTSTTTIRGVEALEPPYERTTVSFADRPVLPSLSVGVEDAADGTATLRISALVANGGDDPVDDVELRIVLRQADSNVVADETVEPVGELRPGRTHSVDATVEVPDGYNYYVDAALVRDDVIIDETREAANLDPQETLDVDETREEIEFEIEEFAEEADEPRPEATPAPRDAEEETPGFGPVAALVAVIALALLLARSRRTER</sequence>